<evidence type="ECO:0000313" key="3">
    <source>
        <dbReference type="Proteomes" id="UP000024837"/>
    </source>
</evidence>
<dbReference type="EMBL" id="KI966411">
    <property type="protein sequence ID" value="EWC47243.1"/>
    <property type="molecule type" value="Genomic_DNA"/>
</dbReference>
<dbReference type="OrthoDB" id="5407945at2759"/>
<protein>
    <submittedName>
        <fullName evidence="2">Uncharacterized protein</fullName>
    </submittedName>
</protein>
<gene>
    <name evidence="2" type="ORF">DRE_03362</name>
</gene>
<organism evidence="2 3">
    <name type="scientific">Drechslerella stenobrocha 248</name>
    <dbReference type="NCBI Taxonomy" id="1043628"/>
    <lineage>
        <taxon>Eukaryota</taxon>
        <taxon>Fungi</taxon>
        <taxon>Dikarya</taxon>
        <taxon>Ascomycota</taxon>
        <taxon>Pezizomycotina</taxon>
        <taxon>Orbiliomycetes</taxon>
        <taxon>Orbiliales</taxon>
        <taxon>Orbiliaceae</taxon>
        <taxon>Drechslerella</taxon>
    </lineage>
</organism>
<reference evidence="2 3" key="1">
    <citation type="submission" date="2013-05" db="EMBL/GenBank/DDBJ databases">
        <title>Drechslerella stenobrocha genome reveals carnivorous origination and mechanical trapping mechanism of predatory fungi.</title>
        <authorList>
            <person name="Liu X."/>
            <person name="Zhang W."/>
            <person name="Liu K."/>
        </authorList>
    </citation>
    <scope>NUCLEOTIDE SEQUENCE [LARGE SCALE GENOMIC DNA]</scope>
    <source>
        <strain evidence="2 3">248</strain>
    </source>
</reference>
<evidence type="ECO:0000313" key="2">
    <source>
        <dbReference type="EMBL" id="EWC47243.1"/>
    </source>
</evidence>
<keyword evidence="1" id="KW-0732">Signal</keyword>
<keyword evidence="3" id="KW-1185">Reference proteome</keyword>
<feature type="signal peptide" evidence="1">
    <location>
        <begin position="1"/>
        <end position="22"/>
    </location>
</feature>
<dbReference type="AlphaFoldDB" id="W7I4Z3"/>
<name>W7I4Z3_9PEZI</name>
<proteinExistence type="predicted"/>
<dbReference type="Proteomes" id="UP000024837">
    <property type="component" value="Unassembled WGS sequence"/>
</dbReference>
<evidence type="ECO:0000256" key="1">
    <source>
        <dbReference type="SAM" id="SignalP"/>
    </source>
</evidence>
<feature type="chain" id="PRO_5005378232" evidence="1">
    <location>
        <begin position="23"/>
        <end position="239"/>
    </location>
</feature>
<sequence>MVAVRAITTALAIASVSQGVLANRNTINFADNYLKPGQVQPLTYSNGWQFQNIDLVGGVLDAAGNIVEALLATLGLTGHDGLLGGLLAYLRPPSRHYQKPGRIYHSAGKPFNILSLKALCCAADLSKKCNVLDCHIKLTGFDKAVGGKKIYDHDFYVPKSYNHGKQLAPIDIDVNVDGILNLGVIGEILHALQIEINLLNIIDIDVNTGKKPRGRYAYKPHHANGVIGLPVILDVVLNL</sequence>
<accession>W7I4Z3</accession>
<dbReference type="HOGENOM" id="CLU_1137961_0_0_1"/>